<dbReference type="InterPro" id="IPR001841">
    <property type="entry name" value="Znf_RING"/>
</dbReference>
<reference evidence="8" key="1">
    <citation type="submission" date="2014-01" db="EMBL/GenBank/DDBJ databases">
        <title>The genome of the white-rot fungus Pycnoporus cinnabarinus: a basidiomycete model with a versatile arsenal for lignocellulosic biomass breakdown.</title>
        <authorList>
            <person name="Levasseur A."/>
            <person name="Lomascolo A."/>
            <person name="Ruiz-Duenas F.J."/>
            <person name="Uzan E."/>
            <person name="Piumi F."/>
            <person name="Kues U."/>
            <person name="Ram A.F.J."/>
            <person name="Murat C."/>
            <person name="Haon M."/>
            <person name="Benoit I."/>
            <person name="Arfi Y."/>
            <person name="Chevret D."/>
            <person name="Drula E."/>
            <person name="Kwon M.J."/>
            <person name="Gouret P."/>
            <person name="Lesage-Meessen L."/>
            <person name="Lombard V."/>
            <person name="Mariette J."/>
            <person name="Noirot C."/>
            <person name="Park J."/>
            <person name="Patyshakuliyeva A."/>
            <person name="Wieneger R.A.B."/>
            <person name="Wosten H.A.B."/>
            <person name="Martin F."/>
            <person name="Coutinho P.M."/>
            <person name="de Vries R."/>
            <person name="Martinez A.T."/>
            <person name="Klopp C."/>
            <person name="Pontarotti P."/>
            <person name="Henrissat B."/>
            <person name="Record E."/>
        </authorList>
    </citation>
    <scope>NUCLEOTIDE SEQUENCE [LARGE SCALE GENOMIC DNA]</scope>
    <source>
        <strain evidence="8">BRFM137</strain>
    </source>
</reference>
<dbReference type="Gene3D" id="3.30.40.10">
    <property type="entry name" value="Zinc/RING finger domain, C3HC4 (zinc finger)"/>
    <property type="match status" value="1"/>
</dbReference>
<keyword evidence="9" id="KW-1185">Reference proteome</keyword>
<evidence type="ECO:0000259" key="7">
    <source>
        <dbReference type="PROSITE" id="PS50089"/>
    </source>
</evidence>
<protein>
    <recommendedName>
        <fullName evidence="7">RING-type domain-containing protein</fullName>
    </recommendedName>
</protein>
<evidence type="ECO:0000256" key="3">
    <source>
        <dbReference type="ARBA" id="ARBA00022833"/>
    </source>
</evidence>
<dbReference type="GO" id="GO:0005634">
    <property type="term" value="C:nucleus"/>
    <property type="evidence" value="ECO:0007669"/>
    <property type="project" value="TreeGrafter"/>
</dbReference>
<dbReference type="AlphaFoldDB" id="A0A060S4H5"/>
<dbReference type="SMART" id="SM00184">
    <property type="entry name" value="RING"/>
    <property type="match status" value="1"/>
</dbReference>
<sequence length="465" mass="50149">MEYDIFTLAQEKGAVAGLLYSLHSVTCTINEEYSDPANFNQIMDIFATKSLTMSQLIEDEFHANEGDSSKYYWYSPTLLNDSASVIETAVEKGGLTEPGYIFATLMAWNATTNGTESGSTTSVDGGGGNGDSPNKSTNTSLAMVILYAITGCVSALFCIVIISGAIRAIRHPERYGPRTADAGALGGAQGGFGAQSRARGLTRAILDTFPVVKFGRADAPAEVAVPTAAKDIESTDVQELPYVASTVAVPGEAREAQGVDVELREWQIVATQMDGDGKAMDSPSVAPASALRSRTERQDPDDASQRASSSSQVPQVNRRPPKPPTEAVSGGEKDVVPDAIGRETCPICIVDFEEGDDLRVLPCEGHHRFHRDCVDQWLLELSSSCPICRQDFHALQTMMAASDDGDHLEPPHMPGAARPLSTAAARFSRYLKFARRRRQRRAFGDDEWHGHDDANRPTSVAEETS</sequence>
<dbReference type="EMBL" id="CCBP010000034">
    <property type="protein sequence ID" value="CDO69235.1"/>
    <property type="molecule type" value="Genomic_DNA"/>
</dbReference>
<dbReference type="Proteomes" id="UP000029665">
    <property type="component" value="Unassembled WGS sequence"/>
</dbReference>
<evidence type="ECO:0000256" key="1">
    <source>
        <dbReference type="ARBA" id="ARBA00022723"/>
    </source>
</evidence>
<dbReference type="OrthoDB" id="8062037at2759"/>
<evidence type="ECO:0000256" key="6">
    <source>
        <dbReference type="SAM" id="Phobius"/>
    </source>
</evidence>
<dbReference type="InterPro" id="IPR013083">
    <property type="entry name" value="Znf_RING/FYVE/PHD"/>
</dbReference>
<feature type="transmembrane region" description="Helical" evidence="6">
    <location>
        <begin position="141"/>
        <end position="166"/>
    </location>
</feature>
<dbReference type="CDD" id="cd16454">
    <property type="entry name" value="RING-H2_PA-TM-RING"/>
    <property type="match status" value="1"/>
</dbReference>
<comment type="caution">
    <text evidence="8">The sequence shown here is derived from an EMBL/GenBank/DDBJ whole genome shotgun (WGS) entry which is preliminary data.</text>
</comment>
<keyword evidence="6" id="KW-1133">Transmembrane helix</keyword>
<name>A0A060S4H5_PYCCI</name>
<keyword evidence="6" id="KW-0472">Membrane</keyword>
<feature type="domain" description="RING-type" evidence="7">
    <location>
        <begin position="345"/>
        <end position="389"/>
    </location>
</feature>
<dbReference type="GO" id="GO:0006511">
    <property type="term" value="P:ubiquitin-dependent protein catabolic process"/>
    <property type="evidence" value="ECO:0007669"/>
    <property type="project" value="TreeGrafter"/>
</dbReference>
<dbReference type="STRING" id="5643.A0A060S4H5"/>
<keyword evidence="6" id="KW-0812">Transmembrane</keyword>
<dbReference type="OMA" id="CVINPEY"/>
<dbReference type="InterPro" id="IPR051834">
    <property type="entry name" value="RING_finger_E3_ligase"/>
</dbReference>
<dbReference type="GO" id="GO:0008270">
    <property type="term" value="F:zinc ion binding"/>
    <property type="evidence" value="ECO:0007669"/>
    <property type="project" value="UniProtKB-KW"/>
</dbReference>
<proteinExistence type="predicted"/>
<dbReference type="PANTHER" id="PTHR45931:SF3">
    <property type="entry name" value="RING ZINC FINGER-CONTAINING PROTEIN"/>
    <property type="match status" value="1"/>
</dbReference>
<feature type="compositionally biased region" description="Basic and acidic residues" evidence="5">
    <location>
        <begin position="293"/>
        <end position="304"/>
    </location>
</feature>
<organism evidence="8 9">
    <name type="scientific">Pycnoporus cinnabarinus</name>
    <name type="common">Cinnabar-red polypore</name>
    <name type="synonym">Trametes cinnabarina</name>
    <dbReference type="NCBI Taxonomy" id="5643"/>
    <lineage>
        <taxon>Eukaryota</taxon>
        <taxon>Fungi</taxon>
        <taxon>Dikarya</taxon>
        <taxon>Basidiomycota</taxon>
        <taxon>Agaricomycotina</taxon>
        <taxon>Agaricomycetes</taxon>
        <taxon>Polyporales</taxon>
        <taxon>Polyporaceae</taxon>
        <taxon>Trametes</taxon>
    </lineage>
</organism>
<keyword evidence="1" id="KW-0479">Metal-binding</keyword>
<evidence type="ECO:0000256" key="5">
    <source>
        <dbReference type="SAM" id="MobiDB-lite"/>
    </source>
</evidence>
<dbReference type="PANTHER" id="PTHR45931">
    <property type="entry name" value="SI:CH211-59O9.10"/>
    <property type="match status" value="1"/>
</dbReference>
<dbReference type="SUPFAM" id="SSF57850">
    <property type="entry name" value="RING/U-box"/>
    <property type="match status" value="1"/>
</dbReference>
<keyword evidence="3" id="KW-0862">Zinc</keyword>
<feature type="region of interest" description="Disordered" evidence="5">
    <location>
        <begin position="273"/>
        <end position="336"/>
    </location>
</feature>
<dbReference type="HOGENOM" id="CLU_008264_3_1_1"/>
<feature type="compositionally biased region" description="Basic and acidic residues" evidence="5">
    <location>
        <begin position="444"/>
        <end position="455"/>
    </location>
</feature>
<accession>A0A060S4H5</accession>
<dbReference type="Pfam" id="PF13639">
    <property type="entry name" value="zf-RING_2"/>
    <property type="match status" value="1"/>
</dbReference>
<keyword evidence="2 4" id="KW-0863">Zinc-finger</keyword>
<feature type="region of interest" description="Disordered" evidence="5">
    <location>
        <begin position="444"/>
        <end position="465"/>
    </location>
</feature>
<evidence type="ECO:0000256" key="4">
    <source>
        <dbReference type="PROSITE-ProRule" id="PRU00175"/>
    </source>
</evidence>
<dbReference type="PROSITE" id="PS50089">
    <property type="entry name" value="ZF_RING_2"/>
    <property type="match status" value="1"/>
</dbReference>
<dbReference type="GO" id="GO:0061630">
    <property type="term" value="F:ubiquitin protein ligase activity"/>
    <property type="evidence" value="ECO:0007669"/>
    <property type="project" value="TreeGrafter"/>
</dbReference>
<evidence type="ECO:0000256" key="2">
    <source>
        <dbReference type="ARBA" id="ARBA00022771"/>
    </source>
</evidence>
<feature type="compositionally biased region" description="Low complexity" evidence="5">
    <location>
        <begin position="305"/>
        <end position="316"/>
    </location>
</feature>
<feature type="compositionally biased region" description="Polar residues" evidence="5">
    <location>
        <begin position="456"/>
        <end position="465"/>
    </location>
</feature>
<gene>
    <name evidence="8" type="ORF">BN946_scf185042.g137</name>
</gene>
<evidence type="ECO:0000313" key="9">
    <source>
        <dbReference type="Proteomes" id="UP000029665"/>
    </source>
</evidence>
<evidence type="ECO:0000313" key="8">
    <source>
        <dbReference type="EMBL" id="CDO69235.1"/>
    </source>
</evidence>